<dbReference type="Gene3D" id="3.60.60.30">
    <property type="match status" value="1"/>
</dbReference>
<sequence length="2818" mass="309227">MISIDPEALTKWPGPRARDVADFDPGKPLLANAECEKYMCKFGAAPATEAVRISLTEAVHRPGETPLRLAFPELIRTRSGGHQKPFQFVNEPIILQATPTALYAYKTGQMLQIEGQHFAPFLPAMGKARLRCRFGGTSLEGTGAIITDAMLISRPHADGNERLECEVPAQVAPSAIRVSPRVYVEGTELLASVQGNAVSGQRPRRRVKRLACFPVGLNESEMENSTGRSLEDTSDSAMMRRSSFVADDSDMPNASEDSDIMASDNMSEDNMSEEDNMTDDEEGCEEDENESNDSNVSTGHAWWYWQPALSSKCIFPYAIDLRKECPSGPPLRTAAEAVVCPQAILEHLERFLRATLALGIEEDYRGRGPQIGRETGDASATELNFLGEEERLRDQLDRIRRTELNYGSAVHFDGAAWVSEEGHHASCQIDDFFAAMARASLNYSAIIQREFQQVLLEAAALSWGLCSQTRCCDRLALLFVLEVCQVGFLVSDMGTLFDHEVKRHDELLSEVHVECPGMFLRLGLADRMPERPAFLHWHNRIAIFPAPTVSTIWPRGVSIEQRAHILAYGRHFHPPTKYGRHTENLTFAFASRVKVRDCGNESIEMEVWEDAGTGVVAEYDDDDMMEMGNDSNTSSMSSNTSATRRHGNMTEARAMRPRYFEYTNCSFEVDPVPETHVSDQMVAPLAVGYNTEAASIPASLNPNLVHVAGGAELAIYGNFYGQEDMWCGFEGVRQRSRAVRVSNLEIRCQVPPRTVGISRVYLTARDARGLPSVVSANVGMMQLEYIEPVHLYDVEPKQVIDGKSTHLKVHGSNFRPVSALRCGFESRVQRRSLLTHRIPVWTWLGHVQCSSRIAADAIRTFVMFSAEALEPLDRVDPFMCVSYQKDGTWVYHLFDENGVLAEPLLPRLDDALVAEIVGKDIISLERYTGTFAGVHIGYDRGDLEFQPDIDNLTQWMLDRYPAENHICTNHSYHVNGGPQPELQEDDEVENDTNETAPNISLNVTVTKRPTTVRSSTTSFLAPTTTAGPDNSDGIDENVSDDSDDVNESDNASTTTQTTTTSSTTSTTTSSTTTSSTSTSTSTSSTSTTTSSSSTTSSSTSTTTSTSSTSTTSSTSSTTSSTSSTTITSTTTTSSTTSTVTTTDENATWSNYTDDNETLEERIPDIINVWVSGGDFFVNREVGWDTNFVTTEPEYLSRHLILCPTPDGLSWLRKGEDMVKLRVTLNGQEWSDSSLGLTVLHRDVEPEMAEDLVLQPDIPRLEVQGNLSHDPELRFRLAQVTPVVGPSSGGTDLTLTITTWPRLLPDFHFDCVIGLQRVPATLLQIQSSPDFRSYTLGCTVPIAMNIPRSWGPGIGILRRDQAVDGPIMKYSCSMAAPALLALLLSCTGAWAADWEVASVSCEDPSESSGASDGFVCTLAHGALPNADVVAQYQDTVEQVGWAKLHIHGRTRSPSFQISQKDRLKLAFAAGFAEGAMTAKRSYEHKLSYRQAYFKGNYTSYAVAESFLMQNDRFVREKIKSPVDDWWVEIAIVWAQLDGLVAGNAAACGQNCLSLLDFLFFQAEQDLYNVVKVPFAEDEWTLKRAAEFTRETSHCSSIIRLAPNNSDLFVGHNTWTGYYSMLRLLKEYDMPLGGAADKVVFSGYYGQLYSGDDFYTLSSGLTVQETTNSLYNKTTAALIKPESVLTWARTLVANRRATDGPSWARWFSPFNSGTINNQWQVVATSKFRPGEEVPDGMLTVLEQMPGIIVWEDVSKVLRSQGFWVSYNSPYFPAIREASGADFMERRYGDSYSYTKNPRARIFARDILKATDLPKVQKLLRYNNWRYDPLSAHGYEGPWEPRAPENAIAARYDLHPWENTTEAFGNTDGKICTASDCQALRFSAISGPTADQQPPFSWTGSPGAQSNSLYVWAFGFGTVCTDVERVISQGADWGVCDSEEDPMLAGVRVVPSSAENVFEYVTPQSLGKDHGLRTVPVTISINGGADWTPGAIYPEFGPRRGGTLLDAKGSASFDADVHVVRGDGEVETELLNMSQVKSCCFGSPPATIVPAVKDSAAHLPYSLHFRTRSAVDAYAADCPLRVTPQWKITRVYPSEFDEKQQAEGLFASVVQEDQERTGSRKVIKCRLGGEGGILAPAEASSPAGTTYEVEVAMNGQDFAPGVDPENVSALGNLPLTVTGASLAADARFCIFGEGERAVEARLRIGRSGHMVQLQSVGGLVILRSVLVRLSTDGVGTARSSTAYVNFVPAPVAYPEPLTVDPIEGPVEGRDNALRLWALFLATTTTTATNTTIITTTTTSTTSALSTTSTTSTTFITAVTIIINIAIGIAMSIIVIIAISNCLLLLLLLLSIFITILSITTIVSIIMFTLAVIIASGTMVRVHGQHFRPHGQDLFIRCIFGTRRSQALILSDSELQCSALSYETCTSPPVDGAWLPTGYLANFDLEDVPILNSKNLKCVFGNIQVPLFLVTQNEATCTSPPLHKPGLVEQPSKLPLWLEAPHKKMYSQRSLLEGVYAARVMYGRTVLGKGRRLRSFKYYVTPTVAKVQLEGAHFINDVRLTCKFGDLMVPAFACRFHAMFGDAYIELRTPIVPPGRVQGGSDATFEFLGFTYFHLYPYLGPISGNTTDFTALQLQVLVESASVPVGAASTSVNDTFLQCVSPAARTTVMVMVNMMMLMMMVAMMQVMVVTPGEVKFEVSLNQQDFVEDGDGIKGFGNCGLRVSLEGEGFISTNYLTVRFGGARGPQCDVSIQADGQNLVQTALASTDTEAVVELPKLSVHTDMPLYISNNGQNYAPEGILEWDQDEDASLRRAKEHGLLYFP</sequence>
<feature type="compositionally biased region" description="Acidic residues" evidence="7">
    <location>
        <begin position="1032"/>
        <end position="1047"/>
    </location>
</feature>
<keyword evidence="2" id="KW-0732">Signal</keyword>
<dbReference type="GO" id="GO:0009395">
    <property type="term" value="P:phospholipid catabolic process"/>
    <property type="evidence" value="ECO:0007669"/>
    <property type="project" value="TreeGrafter"/>
</dbReference>
<evidence type="ECO:0000256" key="6">
    <source>
        <dbReference type="ARBA" id="ARBA00023180"/>
    </source>
</evidence>
<keyword evidence="8" id="KW-1133">Transmembrane helix</keyword>
<feature type="region of interest" description="Disordered" evidence="7">
    <location>
        <begin position="971"/>
        <end position="1152"/>
    </location>
</feature>
<evidence type="ECO:0000256" key="7">
    <source>
        <dbReference type="SAM" id="MobiDB-lite"/>
    </source>
</evidence>
<feature type="transmembrane region" description="Helical" evidence="8">
    <location>
        <begin position="2664"/>
        <end position="2685"/>
    </location>
</feature>
<keyword evidence="3" id="KW-0378">Hydrolase</keyword>
<keyword evidence="8" id="KW-0812">Transmembrane</keyword>
<dbReference type="PANTHER" id="PTHR12370:SF3">
    <property type="entry name" value="PHOSPHOLIPASE B-LIKE 2-RELATED"/>
    <property type="match status" value="1"/>
</dbReference>
<gene>
    <name evidence="9" type="primary">plbB</name>
    <name evidence="9" type="ORF">AK812_SmicGene2913</name>
</gene>
<feature type="compositionally biased region" description="Polar residues" evidence="7">
    <location>
        <begin position="996"/>
        <end position="1028"/>
    </location>
</feature>
<dbReference type="InterPro" id="IPR013783">
    <property type="entry name" value="Ig-like_fold"/>
</dbReference>
<comment type="caution">
    <text evidence="9">The sequence shown here is derived from an EMBL/GenBank/DDBJ whole genome shotgun (WGS) entry which is preliminary data.</text>
</comment>
<evidence type="ECO:0000313" key="9">
    <source>
        <dbReference type="EMBL" id="OLQ13097.1"/>
    </source>
</evidence>
<evidence type="ECO:0000256" key="2">
    <source>
        <dbReference type="ARBA" id="ARBA00022729"/>
    </source>
</evidence>
<keyword evidence="8" id="KW-0472">Membrane</keyword>
<keyword evidence="6" id="KW-0325">Glycoprotein</keyword>
<proteinExistence type="inferred from homology"/>
<organism evidence="9 10">
    <name type="scientific">Symbiodinium microadriaticum</name>
    <name type="common">Dinoflagellate</name>
    <name type="synonym">Zooxanthella microadriatica</name>
    <dbReference type="NCBI Taxonomy" id="2951"/>
    <lineage>
        <taxon>Eukaryota</taxon>
        <taxon>Sar</taxon>
        <taxon>Alveolata</taxon>
        <taxon>Dinophyceae</taxon>
        <taxon>Suessiales</taxon>
        <taxon>Symbiodiniaceae</taxon>
        <taxon>Symbiodinium</taxon>
    </lineage>
</organism>
<dbReference type="GO" id="GO:0004620">
    <property type="term" value="F:phospholipase activity"/>
    <property type="evidence" value="ECO:0007669"/>
    <property type="project" value="InterPro"/>
</dbReference>
<evidence type="ECO:0000313" key="10">
    <source>
        <dbReference type="Proteomes" id="UP000186817"/>
    </source>
</evidence>
<protein>
    <submittedName>
        <fullName evidence="9">Phospholipase B-like protein B</fullName>
    </submittedName>
</protein>
<reference evidence="9 10" key="1">
    <citation type="submission" date="2016-02" db="EMBL/GenBank/DDBJ databases">
        <title>Genome analysis of coral dinoflagellate symbionts highlights evolutionary adaptations to a symbiotic lifestyle.</title>
        <authorList>
            <person name="Aranda M."/>
            <person name="Li Y."/>
            <person name="Liew Y.J."/>
            <person name="Baumgarten S."/>
            <person name="Simakov O."/>
            <person name="Wilson M."/>
            <person name="Piel J."/>
            <person name="Ashoor H."/>
            <person name="Bougouffa S."/>
            <person name="Bajic V.B."/>
            <person name="Ryu T."/>
            <person name="Ravasi T."/>
            <person name="Bayer T."/>
            <person name="Micklem G."/>
            <person name="Kim H."/>
            <person name="Bhak J."/>
            <person name="Lajeunesse T.C."/>
            <person name="Voolstra C.R."/>
        </authorList>
    </citation>
    <scope>NUCLEOTIDE SEQUENCE [LARGE SCALE GENOMIC DNA]</scope>
    <source>
        <strain evidence="9 10">CCMP2467</strain>
    </source>
</reference>
<dbReference type="Gene3D" id="2.60.40.10">
    <property type="entry name" value="Immunoglobulins"/>
    <property type="match status" value="1"/>
</dbReference>
<keyword evidence="5" id="KW-0443">Lipid metabolism</keyword>
<evidence type="ECO:0000256" key="1">
    <source>
        <dbReference type="ARBA" id="ARBA00007835"/>
    </source>
</evidence>
<keyword evidence="10" id="KW-1185">Reference proteome</keyword>
<dbReference type="InterPro" id="IPR007000">
    <property type="entry name" value="PLipase_B-like"/>
</dbReference>
<evidence type="ECO:0000256" key="5">
    <source>
        <dbReference type="ARBA" id="ARBA00023098"/>
    </source>
</evidence>
<comment type="similarity">
    <text evidence="1">Belongs to the phospholipase B-like family.</text>
</comment>
<dbReference type="OrthoDB" id="443524at2759"/>
<evidence type="ECO:0000256" key="8">
    <source>
        <dbReference type="SAM" id="Phobius"/>
    </source>
</evidence>
<feature type="compositionally biased region" description="Polar residues" evidence="7">
    <location>
        <begin position="1143"/>
        <end position="1152"/>
    </location>
</feature>
<feature type="compositionally biased region" description="Low complexity" evidence="7">
    <location>
        <begin position="1048"/>
        <end position="1142"/>
    </location>
</feature>
<name>A0A1Q9F0D6_SYMMI</name>
<dbReference type="EMBL" id="LSRX01000033">
    <property type="protein sequence ID" value="OLQ13097.1"/>
    <property type="molecule type" value="Genomic_DNA"/>
</dbReference>
<dbReference type="Pfam" id="PF04916">
    <property type="entry name" value="Phospholip_B"/>
    <property type="match status" value="1"/>
</dbReference>
<evidence type="ECO:0000256" key="4">
    <source>
        <dbReference type="ARBA" id="ARBA00022963"/>
    </source>
</evidence>
<feature type="region of interest" description="Disordered" evidence="7">
    <location>
        <begin position="244"/>
        <end position="295"/>
    </location>
</feature>
<dbReference type="PANTHER" id="PTHR12370">
    <property type="entry name" value="PHOSPHOLIPASE B-RELATED"/>
    <property type="match status" value="1"/>
</dbReference>
<feature type="compositionally biased region" description="Acidic residues" evidence="7">
    <location>
        <begin position="266"/>
        <end position="291"/>
    </location>
</feature>
<feature type="transmembrane region" description="Helical" evidence="8">
    <location>
        <begin position="2311"/>
        <end position="2335"/>
    </location>
</feature>
<feature type="compositionally biased region" description="Acidic residues" evidence="7">
    <location>
        <begin position="982"/>
        <end position="992"/>
    </location>
</feature>
<dbReference type="Proteomes" id="UP000186817">
    <property type="component" value="Unassembled WGS sequence"/>
</dbReference>
<accession>A0A1Q9F0D6</accession>
<feature type="transmembrane region" description="Helical" evidence="8">
    <location>
        <begin position="2342"/>
        <end position="2371"/>
    </location>
</feature>
<keyword evidence="4" id="KW-0442">Lipid degradation</keyword>
<evidence type="ECO:0000256" key="3">
    <source>
        <dbReference type="ARBA" id="ARBA00022801"/>
    </source>
</evidence>
<dbReference type="GO" id="GO:0005576">
    <property type="term" value="C:extracellular region"/>
    <property type="evidence" value="ECO:0007669"/>
    <property type="project" value="TreeGrafter"/>
</dbReference>